<reference evidence="2" key="1">
    <citation type="journal article" date="2020" name="G3 (Bethesda)">
        <title>High-Quality Assemblies for Three Invasive Social Wasps from the &lt;i&gt;Vespula&lt;/i&gt; Genus.</title>
        <authorList>
            <person name="Harrop T.W.R."/>
            <person name="Guhlin J."/>
            <person name="McLaughlin G.M."/>
            <person name="Permina E."/>
            <person name="Stockwell P."/>
            <person name="Gilligan J."/>
            <person name="Le Lec M.F."/>
            <person name="Gruber M.A.M."/>
            <person name="Quinn O."/>
            <person name="Lovegrove M."/>
            <person name="Duncan E.J."/>
            <person name="Remnant E.J."/>
            <person name="Van Eeckhoven J."/>
            <person name="Graham B."/>
            <person name="Knapp R.A."/>
            <person name="Langford K.W."/>
            <person name="Kronenberg Z."/>
            <person name="Press M.O."/>
            <person name="Eacker S.M."/>
            <person name="Wilson-Rankin E.E."/>
            <person name="Purcell J."/>
            <person name="Lester P.J."/>
            <person name="Dearden P.K."/>
        </authorList>
    </citation>
    <scope>NUCLEOTIDE SEQUENCE</scope>
    <source>
        <strain evidence="2">Linc-1</strain>
    </source>
</reference>
<evidence type="ECO:0000313" key="3">
    <source>
        <dbReference type="Proteomes" id="UP000617340"/>
    </source>
</evidence>
<dbReference type="Proteomes" id="UP000617340">
    <property type="component" value="Unassembled WGS sequence"/>
</dbReference>
<comment type="caution">
    <text evidence="2">The sequence shown here is derived from an EMBL/GenBank/DDBJ whole genome shotgun (WGS) entry which is preliminary data.</text>
</comment>
<keyword evidence="1" id="KW-0812">Transmembrane</keyword>
<keyword evidence="3" id="KW-1185">Reference proteome</keyword>
<name>A0A834JUC6_VESGE</name>
<keyword evidence="1" id="KW-0472">Membrane</keyword>
<gene>
    <name evidence="2" type="ORF">HZH68_011224</name>
</gene>
<protein>
    <submittedName>
        <fullName evidence="2">Uncharacterized protein</fullName>
    </submittedName>
</protein>
<dbReference type="AlphaFoldDB" id="A0A834JUC6"/>
<keyword evidence="1" id="KW-1133">Transmembrane helix</keyword>
<sequence>MLTTCNYEDDKFLWLSVGTHLNNTNDKDDLERWSRALTCEQFAPIDWDQKLASNLILVRNIVSKFITSIVIKQMKELNTILFNVIFSLLQIMFIIQLFFCFS</sequence>
<organism evidence="2 3">
    <name type="scientific">Vespula germanica</name>
    <name type="common">German yellow jacket</name>
    <name type="synonym">Paravespula germanica</name>
    <dbReference type="NCBI Taxonomy" id="30212"/>
    <lineage>
        <taxon>Eukaryota</taxon>
        <taxon>Metazoa</taxon>
        <taxon>Ecdysozoa</taxon>
        <taxon>Arthropoda</taxon>
        <taxon>Hexapoda</taxon>
        <taxon>Insecta</taxon>
        <taxon>Pterygota</taxon>
        <taxon>Neoptera</taxon>
        <taxon>Endopterygota</taxon>
        <taxon>Hymenoptera</taxon>
        <taxon>Apocrita</taxon>
        <taxon>Aculeata</taxon>
        <taxon>Vespoidea</taxon>
        <taxon>Vespidae</taxon>
        <taxon>Vespinae</taxon>
        <taxon>Vespula</taxon>
    </lineage>
</organism>
<evidence type="ECO:0000256" key="1">
    <source>
        <dbReference type="SAM" id="Phobius"/>
    </source>
</evidence>
<accession>A0A834JUC6</accession>
<dbReference type="EMBL" id="JACSDZ010000011">
    <property type="protein sequence ID" value="KAF7391681.1"/>
    <property type="molecule type" value="Genomic_DNA"/>
</dbReference>
<evidence type="ECO:0000313" key="2">
    <source>
        <dbReference type="EMBL" id="KAF7391681.1"/>
    </source>
</evidence>
<feature type="transmembrane region" description="Helical" evidence="1">
    <location>
        <begin position="80"/>
        <end position="99"/>
    </location>
</feature>
<proteinExistence type="predicted"/>